<organism evidence="3 4">
    <name type="scientific">Phyllobacterium leguminum</name>
    <dbReference type="NCBI Taxonomy" id="314237"/>
    <lineage>
        <taxon>Bacteria</taxon>
        <taxon>Pseudomonadati</taxon>
        <taxon>Pseudomonadota</taxon>
        <taxon>Alphaproteobacteria</taxon>
        <taxon>Hyphomicrobiales</taxon>
        <taxon>Phyllobacteriaceae</taxon>
        <taxon>Phyllobacterium</taxon>
    </lineage>
</organism>
<dbReference type="PANTHER" id="PTHR35037">
    <property type="entry name" value="C-TERMINAL REGION OF AIDA-LIKE PROTEIN"/>
    <property type="match status" value="1"/>
</dbReference>
<dbReference type="SUPFAM" id="SSF103515">
    <property type="entry name" value="Autotransporter"/>
    <property type="match status" value="1"/>
</dbReference>
<dbReference type="Gene3D" id="2.160.20.20">
    <property type="match status" value="1"/>
</dbReference>
<dbReference type="InterPro" id="IPR036709">
    <property type="entry name" value="Autotransporte_beta_dom_sf"/>
</dbReference>
<proteinExistence type="predicted"/>
<dbReference type="GO" id="GO:0019867">
    <property type="term" value="C:outer membrane"/>
    <property type="evidence" value="ECO:0007669"/>
    <property type="project" value="InterPro"/>
</dbReference>
<dbReference type="PROSITE" id="PS51208">
    <property type="entry name" value="AUTOTRANSPORTER"/>
    <property type="match status" value="1"/>
</dbReference>
<dbReference type="InterPro" id="IPR043990">
    <property type="entry name" value="AC_1"/>
</dbReference>
<dbReference type="InterPro" id="IPR051551">
    <property type="entry name" value="Autotransporter_adhesion"/>
</dbReference>
<comment type="caution">
    <text evidence="3">The sequence shown here is derived from an EMBL/GenBank/DDBJ whole genome shotgun (WGS) entry which is preliminary data.</text>
</comment>
<dbReference type="AlphaFoldDB" id="A0A318SZG3"/>
<dbReference type="Pfam" id="PF18883">
    <property type="entry name" value="AC_1"/>
    <property type="match status" value="1"/>
</dbReference>
<dbReference type="InterPro" id="IPR013425">
    <property type="entry name" value="Autotrns_rpt"/>
</dbReference>
<evidence type="ECO:0000259" key="2">
    <source>
        <dbReference type="PROSITE" id="PS51208"/>
    </source>
</evidence>
<dbReference type="Pfam" id="PF12951">
    <property type="entry name" value="PATR"/>
    <property type="match status" value="5"/>
</dbReference>
<gene>
    <name evidence="3" type="ORF">C7477_12026</name>
</gene>
<dbReference type="Pfam" id="PF03797">
    <property type="entry name" value="Autotransporter"/>
    <property type="match status" value="1"/>
</dbReference>
<evidence type="ECO:0000313" key="3">
    <source>
        <dbReference type="EMBL" id="PYE86734.1"/>
    </source>
</evidence>
<dbReference type="SUPFAM" id="SSF51126">
    <property type="entry name" value="Pectin lyase-like"/>
    <property type="match status" value="2"/>
</dbReference>
<evidence type="ECO:0000313" key="4">
    <source>
        <dbReference type="Proteomes" id="UP000247454"/>
    </source>
</evidence>
<dbReference type="Proteomes" id="UP000247454">
    <property type="component" value="Unassembled WGS sequence"/>
</dbReference>
<reference evidence="3 4" key="1">
    <citation type="submission" date="2018-06" db="EMBL/GenBank/DDBJ databases">
        <title>Genomic Encyclopedia of Type Strains, Phase III (KMG-III): the genomes of soil and plant-associated and newly described type strains.</title>
        <authorList>
            <person name="Whitman W."/>
        </authorList>
    </citation>
    <scope>NUCLEOTIDE SEQUENCE [LARGE SCALE GENOMIC DNA]</scope>
    <source>
        <strain evidence="3 4">ORS 1419</strain>
    </source>
</reference>
<dbReference type="SMART" id="SM00869">
    <property type="entry name" value="Autotransporter"/>
    <property type="match status" value="1"/>
</dbReference>
<evidence type="ECO:0000256" key="1">
    <source>
        <dbReference type="ARBA" id="ARBA00022729"/>
    </source>
</evidence>
<feature type="domain" description="Autotransporter" evidence="2">
    <location>
        <begin position="747"/>
        <end position="1033"/>
    </location>
</feature>
<dbReference type="NCBIfam" id="TIGR01414">
    <property type="entry name" value="autotrans_barl"/>
    <property type="match status" value="1"/>
</dbReference>
<dbReference type="InterPro" id="IPR011050">
    <property type="entry name" value="Pectin_lyase_fold/virulence"/>
</dbReference>
<dbReference type="EMBL" id="QJTF01000020">
    <property type="protein sequence ID" value="PYE86734.1"/>
    <property type="molecule type" value="Genomic_DNA"/>
</dbReference>
<dbReference type="CDD" id="cd01344">
    <property type="entry name" value="PL2_Passenger_AT"/>
    <property type="match status" value="1"/>
</dbReference>
<sequence>MTGATAQSTWTGAGADDNWYTAQNWNGGIPQTIGTTATFGNVTNTTAKIDDYTEIGTMIFAVDAPQYTFNILQTAATGYHTMMSFGGGNGIENLSSYTPIFNVTGETGAAGGADIYFTDTTSAGNAVFSGVNAEFIFFDNSSGGLARFILNPSIFDISGTPGTKVGSLEGSGGVYLGGVNLEVGGNNLSTALNAVIQNDSWFGTGTGGAGSLTKVGTGTLSLTGTNIYTGNTKIEGGAILLGDGGASGSIMGDVALFNGATFGFNRSDTALQFTGLISGDGKVAQMGSGETTLTNMNNSYTDGTFFDAGKLSVSSDGNLGAASGALDFNGGTLKVTGATYTGTNRAINWGAQGGGFEIAEAANTFKVTKDIAGGGPLSLTGPGTLVLTGANSYAGTTINSGTLQIGDGGSTGTLGTGSVLNNSALVFDRDATAPLIVPGAISGTGSVTQQGAGTTILTGNSNYSGGTLISGGALQLGDGGNAGSITGDVTVSKGATLAINRSDDLDFTAAITGEGGVRQIGPGTTIFDTAQDYSGPTLISGGALQVNGALASNVTVAPLGTLSGVGRINNHVSNSGIVEPGTGGLDQALIIAGNYTGNGGTLALHGVLGADNSPMSHLVIAGAGHTAGGNTGIIITNAGGDGDLTTGNGIPVVVAKDGAGITTGSFHLARQVSAGPFEYLLFQGTQKGGGTAEEEQSYYLRNELNDNTPVYSPTVSIHSALTSLGRQQDVTALGTFHERNGDQKLIGPAANRAAWGRTFGQRMDQSFSGTVSAKFDGETYGLQSGFDVMRWAQPSGHQDRVGMFMAYARSSGEVRGFAFGKHDQIAGDATLEGMSGGVYWTHLAPNGWYTDLVVMGTRFEGSGRSVADSSIATKGSGSHIATKGYGITVSIEGGYPIALSDDVKIEPQAQLVYTHTDINRVSDAFSQVDYNTPDAMMGRIGFRLSADSLSSTLLRPYAKANIWQDFTPTDTIYFDHDEAVKSRARATTLEVGGGVVWQFAANMGLWVDAAYTRDVGGDNRKGVRGDAGLRVTW</sequence>
<name>A0A318SZG3_9HYPH</name>
<dbReference type="NCBIfam" id="TIGR02601">
    <property type="entry name" value="autotrns_rpt"/>
    <property type="match status" value="4"/>
</dbReference>
<dbReference type="InterPro" id="IPR006315">
    <property type="entry name" value="OM_autotransptr_brl_dom"/>
</dbReference>
<keyword evidence="4" id="KW-1185">Reference proteome</keyword>
<dbReference type="OrthoDB" id="6053567at2"/>
<dbReference type="InterPro" id="IPR005546">
    <property type="entry name" value="Autotransporte_beta"/>
</dbReference>
<dbReference type="InterPro" id="IPR012332">
    <property type="entry name" value="Autotransporter_pectin_lyase_C"/>
</dbReference>
<dbReference type="Gene3D" id="2.40.128.130">
    <property type="entry name" value="Autotransporter beta-domain"/>
    <property type="match status" value="1"/>
</dbReference>
<accession>A0A318SZG3</accession>
<keyword evidence="1" id="KW-0732">Signal</keyword>
<protein>
    <submittedName>
        <fullName evidence="3">Outer membrane autotransporter protein</fullName>
    </submittedName>
</protein>
<dbReference type="PANTHER" id="PTHR35037:SF3">
    <property type="entry name" value="C-TERMINAL REGION OF AIDA-LIKE PROTEIN"/>
    <property type="match status" value="1"/>
</dbReference>